<sequence length="62" mass="6821">MIYALVKNGVVVNIVEWDGNGDIFAEYITVPLDDMTCGIGWTYSNGKCTPPDDFYEIPTGSN</sequence>
<accession>A0A1S8YNW7</accession>
<reference evidence="1 2" key="1">
    <citation type="submission" date="2016-12" db="EMBL/GenBank/DDBJ databases">
        <title>Izhakiella australiana sp. nov. of genus Izhakiella isolated from Australian desert.</title>
        <authorList>
            <person name="Ji M."/>
        </authorList>
    </citation>
    <scope>NUCLEOTIDE SEQUENCE [LARGE SCALE GENOMIC DNA]</scope>
    <source>
        <strain evidence="1 2">D4N98</strain>
    </source>
</reference>
<comment type="caution">
    <text evidence="1">The sequence shown here is derived from an EMBL/GenBank/DDBJ whole genome shotgun (WGS) entry which is preliminary data.</text>
</comment>
<keyword evidence="2" id="KW-1185">Reference proteome</keyword>
<dbReference type="AlphaFoldDB" id="A0A1S8YNW7"/>
<name>A0A1S8YNW7_9GAMM</name>
<dbReference type="Proteomes" id="UP000190667">
    <property type="component" value="Unassembled WGS sequence"/>
</dbReference>
<evidence type="ECO:0000313" key="2">
    <source>
        <dbReference type="Proteomes" id="UP000190667"/>
    </source>
</evidence>
<proteinExistence type="predicted"/>
<dbReference type="STRING" id="1926881.BTJ39_09280"/>
<gene>
    <name evidence="1" type="ORF">BTJ39_09280</name>
</gene>
<evidence type="ECO:0000313" key="1">
    <source>
        <dbReference type="EMBL" id="OON40582.1"/>
    </source>
</evidence>
<dbReference type="EMBL" id="MRUL01000004">
    <property type="protein sequence ID" value="OON40582.1"/>
    <property type="molecule type" value="Genomic_DNA"/>
</dbReference>
<organism evidence="1 2">
    <name type="scientific">Izhakiella australiensis</name>
    <dbReference type="NCBI Taxonomy" id="1926881"/>
    <lineage>
        <taxon>Bacteria</taxon>
        <taxon>Pseudomonadati</taxon>
        <taxon>Pseudomonadota</taxon>
        <taxon>Gammaproteobacteria</taxon>
        <taxon>Enterobacterales</taxon>
        <taxon>Erwiniaceae</taxon>
        <taxon>Izhakiella</taxon>
    </lineage>
</organism>
<protein>
    <submittedName>
        <fullName evidence="1">Uncharacterized protein</fullName>
    </submittedName>
</protein>